<accession>A0ABS2U2S4</accession>
<comment type="caution">
    <text evidence="4">The sequence shown here is derived from an EMBL/GenBank/DDBJ whole genome shotgun (WGS) entry which is preliminary data.</text>
</comment>
<keyword evidence="2" id="KW-0597">Phosphoprotein</keyword>
<protein>
    <submittedName>
        <fullName evidence="4">Acyl carrier protein</fullName>
    </submittedName>
</protein>
<proteinExistence type="predicted"/>
<evidence type="ECO:0000313" key="5">
    <source>
        <dbReference type="Proteomes" id="UP000749040"/>
    </source>
</evidence>
<dbReference type="Pfam" id="PF00550">
    <property type="entry name" value="PP-binding"/>
    <property type="match status" value="1"/>
</dbReference>
<dbReference type="SUPFAM" id="SSF47336">
    <property type="entry name" value="ACP-like"/>
    <property type="match status" value="1"/>
</dbReference>
<evidence type="ECO:0000313" key="4">
    <source>
        <dbReference type="EMBL" id="MBM9509883.1"/>
    </source>
</evidence>
<dbReference type="Proteomes" id="UP000749040">
    <property type="component" value="Unassembled WGS sequence"/>
</dbReference>
<dbReference type="InterPro" id="IPR036736">
    <property type="entry name" value="ACP-like_sf"/>
</dbReference>
<evidence type="ECO:0000256" key="2">
    <source>
        <dbReference type="ARBA" id="ARBA00022553"/>
    </source>
</evidence>
<feature type="domain" description="Carrier" evidence="3">
    <location>
        <begin position="4"/>
        <end position="85"/>
    </location>
</feature>
<dbReference type="EMBL" id="JADKYB010000029">
    <property type="protein sequence ID" value="MBM9509883.1"/>
    <property type="molecule type" value="Genomic_DNA"/>
</dbReference>
<sequence length="85" mass="9114">MDTQLTYAELASMMERRAGVSVEPLQLELRSAERFTEFGLDSLGLLGIVGALENEYGASIPADADACKTPAELLTVVNDVLKARA</sequence>
<dbReference type="PROSITE" id="PS50075">
    <property type="entry name" value="CARRIER"/>
    <property type="match status" value="1"/>
</dbReference>
<keyword evidence="1" id="KW-0596">Phosphopantetheine</keyword>
<dbReference type="RefSeq" id="WP_205363412.1">
    <property type="nucleotide sequence ID" value="NZ_JADKYB010000029.1"/>
</dbReference>
<keyword evidence="5" id="KW-1185">Reference proteome</keyword>
<gene>
    <name evidence="4" type="ORF">ITX44_36090</name>
</gene>
<evidence type="ECO:0000259" key="3">
    <source>
        <dbReference type="PROSITE" id="PS50075"/>
    </source>
</evidence>
<dbReference type="InterPro" id="IPR009081">
    <property type="entry name" value="PP-bd_ACP"/>
</dbReference>
<dbReference type="InterPro" id="IPR006162">
    <property type="entry name" value="Ppantetheine_attach_site"/>
</dbReference>
<evidence type="ECO:0000256" key="1">
    <source>
        <dbReference type="ARBA" id="ARBA00022450"/>
    </source>
</evidence>
<dbReference type="PROSITE" id="PS00012">
    <property type="entry name" value="PHOSPHOPANTETHEINE"/>
    <property type="match status" value="1"/>
</dbReference>
<reference evidence="4 5" key="1">
    <citation type="submission" date="2021-01" db="EMBL/GenBank/DDBJ databases">
        <title>Streptomyces acididurans sp. nov., isolated from a peat swamp forest soil.</title>
        <authorList>
            <person name="Chantavorakit T."/>
            <person name="Duangmal K."/>
        </authorList>
    </citation>
    <scope>NUCLEOTIDE SEQUENCE [LARGE SCALE GENOMIC DNA]</scope>
    <source>
        <strain evidence="4 5">KK5PA1</strain>
    </source>
</reference>
<name>A0ABS2U2S4_9ACTN</name>
<organism evidence="4 5">
    <name type="scientific">Actinacidiphila acididurans</name>
    <dbReference type="NCBI Taxonomy" id="2784346"/>
    <lineage>
        <taxon>Bacteria</taxon>
        <taxon>Bacillati</taxon>
        <taxon>Actinomycetota</taxon>
        <taxon>Actinomycetes</taxon>
        <taxon>Kitasatosporales</taxon>
        <taxon>Streptomycetaceae</taxon>
        <taxon>Actinacidiphila</taxon>
    </lineage>
</organism>
<dbReference type="Gene3D" id="1.10.1200.10">
    <property type="entry name" value="ACP-like"/>
    <property type="match status" value="1"/>
</dbReference>